<keyword evidence="3" id="KW-0272">Extracellular matrix</keyword>
<evidence type="ECO:0000259" key="9">
    <source>
        <dbReference type="PROSITE" id="PS51019"/>
    </source>
</evidence>
<dbReference type="InterPro" id="IPR002861">
    <property type="entry name" value="Reeler_dom"/>
</dbReference>
<organism evidence="11 12">
    <name type="scientific">Apis cerana cerana</name>
    <name type="common">Oriental honeybee</name>
    <dbReference type="NCBI Taxonomy" id="94128"/>
    <lineage>
        <taxon>Eukaryota</taxon>
        <taxon>Metazoa</taxon>
        <taxon>Ecdysozoa</taxon>
        <taxon>Arthropoda</taxon>
        <taxon>Hexapoda</taxon>
        <taxon>Insecta</taxon>
        <taxon>Pterygota</taxon>
        <taxon>Neoptera</taxon>
        <taxon>Endopterygota</taxon>
        <taxon>Hymenoptera</taxon>
        <taxon>Apocrita</taxon>
        <taxon>Aculeata</taxon>
        <taxon>Apoidea</taxon>
        <taxon>Anthophila</taxon>
        <taxon>Apidae</taxon>
        <taxon>Apis</taxon>
    </lineage>
</organism>
<dbReference type="SMART" id="SM00209">
    <property type="entry name" value="TSP1"/>
    <property type="match status" value="5"/>
</dbReference>
<dbReference type="FunFam" id="2.60.40.2130:FF:000002">
    <property type="entry name" value="Putative Spondin-1"/>
    <property type="match status" value="1"/>
</dbReference>
<dbReference type="PANTHER" id="PTHR11311:SF16">
    <property type="entry name" value="SPONDIN-1"/>
    <property type="match status" value="1"/>
</dbReference>
<dbReference type="InterPro" id="IPR002223">
    <property type="entry name" value="Kunitz_BPTI"/>
</dbReference>
<dbReference type="PROSITE" id="PS50092">
    <property type="entry name" value="TSP1"/>
    <property type="match status" value="4"/>
</dbReference>
<dbReference type="PROSITE" id="PS51019">
    <property type="entry name" value="REELIN"/>
    <property type="match status" value="1"/>
</dbReference>
<evidence type="ECO:0000256" key="3">
    <source>
        <dbReference type="ARBA" id="ARBA00022530"/>
    </source>
</evidence>
<dbReference type="STRING" id="94128.A0A2A3ESJ1"/>
<dbReference type="Gene3D" id="4.10.410.10">
    <property type="entry name" value="Pancreatic trypsin inhibitor Kunitz domain"/>
    <property type="match status" value="1"/>
</dbReference>
<feature type="domain" description="Reelin" evidence="9">
    <location>
        <begin position="1"/>
        <end position="158"/>
    </location>
</feature>
<evidence type="ECO:0000313" key="11">
    <source>
        <dbReference type="EMBL" id="PBC34753.1"/>
    </source>
</evidence>
<dbReference type="InterPro" id="IPR036880">
    <property type="entry name" value="Kunitz_BPTI_sf"/>
</dbReference>
<dbReference type="Proteomes" id="UP000242457">
    <property type="component" value="Unassembled WGS sequence"/>
</dbReference>
<dbReference type="OrthoDB" id="347314at2759"/>
<dbReference type="GO" id="GO:0007155">
    <property type="term" value="P:cell adhesion"/>
    <property type="evidence" value="ECO:0007669"/>
    <property type="project" value="UniProtKB-KW"/>
</dbReference>
<evidence type="ECO:0000259" key="10">
    <source>
        <dbReference type="PROSITE" id="PS51020"/>
    </source>
</evidence>
<feature type="domain" description="Spondin" evidence="10">
    <location>
        <begin position="145"/>
        <end position="335"/>
    </location>
</feature>
<dbReference type="InterPro" id="IPR038678">
    <property type="entry name" value="Spondin_N_sf"/>
</dbReference>
<dbReference type="Pfam" id="PF00014">
    <property type="entry name" value="Kunitz_BPTI"/>
    <property type="match status" value="1"/>
</dbReference>
<evidence type="ECO:0000259" key="8">
    <source>
        <dbReference type="PROSITE" id="PS50279"/>
    </source>
</evidence>
<proteinExistence type="predicted"/>
<dbReference type="SUPFAM" id="SSF82895">
    <property type="entry name" value="TSP-1 type 1 repeat"/>
    <property type="match status" value="5"/>
</dbReference>
<evidence type="ECO:0000256" key="5">
    <source>
        <dbReference type="ARBA" id="ARBA00022889"/>
    </source>
</evidence>
<keyword evidence="3" id="KW-0964">Secreted</keyword>
<dbReference type="Pfam" id="PF02014">
    <property type="entry name" value="Reeler"/>
    <property type="match status" value="1"/>
</dbReference>
<keyword evidence="4" id="KW-0677">Repeat</keyword>
<dbReference type="PANTHER" id="PTHR11311">
    <property type="entry name" value="SPONDIN"/>
    <property type="match status" value="1"/>
</dbReference>
<dbReference type="EMBL" id="KZ288186">
    <property type="protein sequence ID" value="PBC34753.1"/>
    <property type="molecule type" value="Genomic_DNA"/>
</dbReference>
<dbReference type="CDD" id="cd00109">
    <property type="entry name" value="Kunitz-type"/>
    <property type="match status" value="1"/>
</dbReference>
<dbReference type="Pfam" id="PF00090">
    <property type="entry name" value="TSP_1"/>
    <property type="match status" value="5"/>
</dbReference>
<name>A0A2A3ESJ1_APICC</name>
<evidence type="ECO:0000256" key="1">
    <source>
        <dbReference type="ARBA" id="ARBA00004498"/>
    </source>
</evidence>
<keyword evidence="5" id="KW-0130">Cell adhesion</keyword>
<dbReference type="Gene3D" id="2.60.40.4060">
    <property type="entry name" value="Reeler domain"/>
    <property type="match status" value="1"/>
</dbReference>
<dbReference type="PROSITE" id="PS51020">
    <property type="entry name" value="SPONDIN"/>
    <property type="match status" value="1"/>
</dbReference>
<evidence type="ECO:0000256" key="4">
    <source>
        <dbReference type="ARBA" id="ARBA00022737"/>
    </source>
</evidence>
<dbReference type="InterPro" id="IPR051418">
    <property type="entry name" value="Spondin/Thrombospondin_T1"/>
</dbReference>
<dbReference type="CDD" id="cd08544">
    <property type="entry name" value="Reeler"/>
    <property type="match status" value="1"/>
</dbReference>
<feature type="domain" description="BPTI/Kunitz inhibitor" evidence="8">
    <location>
        <begin position="622"/>
        <end position="672"/>
    </location>
</feature>
<dbReference type="InterPro" id="IPR036383">
    <property type="entry name" value="TSP1_rpt_sf"/>
</dbReference>
<dbReference type="GO" id="GO:0031012">
    <property type="term" value="C:extracellular matrix"/>
    <property type="evidence" value="ECO:0007669"/>
    <property type="project" value="TreeGrafter"/>
</dbReference>
<dbReference type="SUPFAM" id="SSF57362">
    <property type="entry name" value="BPTI-like"/>
    <property type="match status" value="1"/>
</dbReference>
<dbReference type="InterPro" id="IPR020901">
    <property type="entry name" value="Prtase_inh_Kunz-CS"/>
</dbReference>
<feature type="compositionally biased region" description="Acidic residues" evidence="7">
    <location>
        <begin position="511"/>
        <end position="536"/>
    </location>
</feature>
<evidence type="ECO:0000256" key="2">
    <source>
        <dbReference type="ARBA" id="ARBA00019594"/>
    </source>
</evidence>
<feature type="region of interest" description="Disordered" evidence="7">
    <location>
        <begin position="316"/>
        <end position="338"/>
    </location>
</feature>
<dbReference type="Pfam" id="PF06468">
    <property type="entry name" value="Spond_N"/>
    <property type="match status" value="1"/>
</dbReference>
<dbReference type="PRINTS" id="PR00759">
    <property type="entry name" value="BASICPTASE"/>
</dbReference>
<dbReference type="InterPro" id="IPR009465">
    <property type="entry name" value="Spondin_N"/>
</dbReference>
<accession>A0A2A3ESJ1</accession>
<evidence type="ECO:0000313" key="12">
    <source>
        <dbReference type="Proteomes" id="UP000242457"/>
    </source>
</evidence>
<dbReference type="InterPro" id="IPR000884">
    <property type="entry name" value="TSP1_rpt"/>
</dbReference>
<dbReference type="Gene3D" id="2.20.100.10">
    <property type="entry name" value="Thrombospondin type-1 (TSP1) repeat"/>
    <property type="match status" value="5"/>
</dbReference>
<gene>
    <name evidence="11" type="ORF">APICC_01223</name>
</gene>
<evidence type="ECO:0000256" key="6">
    <source>
        <dbReference type="ARBA" id="ARBA00030964"/>
    </source>
</evidence>
<dbReference type="InterPro" id="IPR042307">
    <property type="entry name" value="Reeler_sf"/>
</dbReference>
<comment type="subcellular location">
    <subcellularLocation>
        <location evidence="1">Secreted</location>
        <location evidence="1">Extracellular space</location>
        <location evidence="1">Extracellular matrix</location>
    </subcellularLocation>
</comment>
<protein>
    <recommendedName>
        <fullName evidence="2">Spondin-1</fullName>
    </recommendedName>
    <alternativeName>
        <fullName evidence="6">F-spondin</fullName>
    </alternativeName>
</protein>
<feature type="compositionally biased region" description="Polar residues" evidence="7">
    <location>
        <begin position="316"/>
        <end position="336"/>
    </location>
</feature>
<dbReference type="PROSITE" id="PS00280">
    <property type="entry name" value="BPTI_KUNITZ_1"/>
    <property type="match status" value="1"/>
</dbReference>
<dbReference type="AlphaFoldDB" id="A0A2A3ESJ1"/>
<dbReference type="Gene3D" id="2.60.40.2130">
    <property type="entry name" value="F-spondin domain"/>
    <property type="match status" value="1"/>
</dbReference>
<dbReference type="SMART" id="SM00131">
    <property type="entry name" value="KU"/>
    <property type="match status" value="1"/>
</dbReference>
<feature type="region of interest" description="Disordered" evidence="7">
    <location>
        <begin position="508"/>
        <end position="536"/>
    </location>
</feature>
<evidence type="ECO:0000256" key="7">
    <source>
        <dbReference type="SAM" id="MobiDB-lite"/>
    </source>
</evidence>
<dbReference type="PROSITE" id="PS50279">
    <property type="entry name" value="BPTI_KUNITZ_2"/>
    <property type="match status" value="1"/>
</dbReference>
<keyword evidence="12" id="KW-1185">Reference proteome</keyword>
<sequence length="834" mass="95003">MTQRSLDANLSAFIVAEDWSLRSSDLNPLDYRSWNILEEADCLTIQADRMGIIPRKFTRFLISSEPESEEDTAESGIFDLQDDLLTKYSENCPNTVVEMSMVSKEEISVAWTSPSEGSGCIFIRATIFETPDTWYMDDPNLVLKICQDSKAEADNQGPVLNECCACEEAKYEDFPSKGWIIRFSDVIGASHTVDYRFWEYNGMASTGLQQVAEFGLTRKLESELKNQSDHIRTIIKARGISYPNVTGKTFAVFRVDQKHHLMSLVSMIDPSPDWIVGVSGLELCLSNCSWIEHKELNLYPYDAGTDNGITYLSPDSPTEPQESIHRITSSYPNDSRSPFYDPSGLDMKPLARLYLNRQRLYEKTCEEAPGDAMNTEACKVTSWDSWEACSVTCGRGIRLRQRFYEDKAAATQNKCNVTLTSRAKCQGESPHCNNRGRDAGILETEKCALHDWSSWSSCSATCGDSHRTRSRNFKYKKHLKECKSIPDGPVLQETIACEYVPCPDMDKDEVSESANQEEENENNDEQDSDNEEDYEGEAPVMEVTEKWQQNCPEERYTQWSLWSPCSSTCGPGIQLRFRLVKEGNIGSYDENLNREECKRQQATCVASIPTCNITKEEAEKICNEPMKKGRCNSNIIRVYFDKQTGQCRRFSYSGCDGNRNNFETEKYCNEICSDFQKKLKFKGIQPDSQVIESSNIVKDVDCQISNWSNWSACAGCRGYTESTRQIQVYSKGNGKKCPQKLHRKRKCHKIPPCSLQGDELRRRIYRDRYSGREENQISVDCKMTQWSSWSHCTATCGKSSQYRTRTVKIQSVGPKSKPCSHMIENRKCHTIECP</sequence>
<dbReference type="NCBIfam" id="NF038123">
    <property type="entry name" value="NF038123_dom"/>
    <property type="match status" value="1"/>
</dbReference>
<dbReference type="GO" id="GO:0004867">
    <property type="term" value="F:serine-type endopeptidase inhibitor activity"/>
    <property type="evidence" value="ECO:0007669"/>
    <property type="project" value="InterPro"/>
</dbReference>
<reference evidence="11 12" key="1">
    <citation type="submission" date="2014-07" db="EMBL/GenBank/DDBJ databases">
        <title>Genomic and transcriptomic analysis on Apis cerana provide comprehensive insights into honey bee biology.</title>
        <authorList>
            <person name="Diao Q."/>
            <person name="Sun L."/>
            <person name="Zheng H."/>
            <person name="Zheng H."/>
            <person name="Xu S."/>
            <person name="Wang S."/>
            <person name="Zeng Z."/>
            <person name="Hu F."/>
            <person name="Su S."/>
            <person name="Wu J."/>
        </authorList>
    </citation>
    <scope>NUCLEOTIDE SEQUENCE [LARGE SCALE GENOMIC DNA]</scope>
    <source>
        <tissue evidence="11">Pupae without intestine</tissue>
    </source>
</reference>